<protein>
    <submittedName>
        <fullName evidence="3">Uncharacterized protein</fullName>
    </submittedName>
</protein>
<dbReference type="Proteomes" id="UP000316125">
    <property type="component" value="Chromosome"/>
</dbReference>
<evidence type="ECO:0000256" key="1">
    <source>
        <dbReference type="SAM" id="MobiDB-lite"/>
    </source>
</evidence>
<keyword evidence="2" id="KW-0472">Membrane</keyword>
<feature type="compositionally biased region" description="Pro residues" evidence="1">
    <location>
        <begin position="89"/>
        <end position="105"/>
    </location>
</feature>
<feature type="region of interest" description="Disordered" evidence="1">
    <location>
        <begin position="51"/>
        <end position="110"/>
    </location>
</feature>
<gene>
    <name evidence="3" type="ORF">FIV50_06345</name>
</gene>
<evidence type="ECO:0000313" key="4">
    <source>
        <dbReference type="Proteomes" id="UP000316125"/>
    </source>
</evidence>
<organism evidence="3 4">
    <name type="scientific">Microbacterium foliorum</name>
    <dbReference type="NCBI Taxonomy" id="104336"/>
    <lineage>
        <taxon>Bacteria</taxon>
        <taxon>Bacillati</taxon>
        <taxon>Actinomycetota</taxon>
        <taxon>Actinomycetes</taxon>
        <taxon>Micrococcales</taxon>
        <taxon>Microbacteriaceae</taxon>
        <taxon>Microbacterium</taxon>
    </lineage>
</organism>
<dbReference type="RefSeq" id="WP_140036701.1">
    <property type="nucleotide sequence ID" value="NZ_CP041040.1"/>
</dbReference>
<feature type="compositionally biased region" description="Low complexity" evidence="1">
    <location>
        <begin position="51"/>
        <end position="88"/>
    </location>
</feature>
<proteinExistence type="predicted"/>
<evidence type="ECO:0000313" key="3">
    <source>
        <dbReference type="EMBL" id="QDE34440.1"/>
    </source>
</evidence>
<evidence type="ECO:0000256" key="2">
    <source>
        <dbReference type="SAM" id="Phobius"/>
    </source>
</evidence>
<keyword evidence="2" id="KW-1133">Transmembrane helix</keyword>
<dbReference type="OrthoDB" id="5082929at2"/>
<accession>A0A4Y5YNM1</accession>
<dbReference type="EMBL" id="CP041040">
    <property type="protein sequence ID" value="QDE34440.1"/>
    <property type="molecule type" value="Genomic_DNA"/>
</dbReference>
<reference evidence="3 4" key="1">
    <citation type="submission" date="2019-06" db="EMBL/GenBank/DDBJ databases">
        <title>Complete genome of Microbacterium foliorum M2.</title>
        <authorList>
            <person name="Cao G."/>
        </authorList>
    </citation>
    <scope>NUCLEOTIDE SEQUENCE [LARGE SCALE GENOMIC DNA]</scope>
    <source>
        <strain evidence="3 4">M2</strain>
    </source>
</reference>
<name>A0A4Y5YNM1_9MICO</name>
<dbReference type="AlphaFoldDB" id="A0A4Y5YNM1"/>
<sequence length="207" mass="20969">MTDEPQPDLRWAPLEPKPSNRGRVWLIVGLVVAALVIVGVLLFFLLPRGESPAPGASGSPSPSASPSTSPSTSPSSSPTPTQTEAPQPTAAPEPSTPVTTPPPAVDPSVDAFRGQVQGWLDDALTGLQIASESSGQDATSVIESLQADAQRLGETAPPGSIESAWGAALNDYIQALSAVHSDVAAGAPATVDGARSAVNQLRGIVGL</sequence>
<keyword evidence="2" id="KW-0812">Transmembrane</keyword>
<feature type="transmembrane region" description="Helical" evidence="2">
    <location>
        <begin position="24"/>
        <end position="46"/>
    </location>
</feature>